<keyword evidence="2" id="KW-1185">Reference proteome</keyword>
<dbReference type="Proteomes" id="UP000663828">
    <property type="component" value="Unassembled WGS sequence"/>
</dbReference>
<dbReference type="EMBL" id="CAJNOR010000611">
    <property type="protein sequence ID" value="CAF0961733.1"/>
    <property type="molecule type" value="Genomic_DNA"/>
</dbReference>
<dbReference type="AlphaFoldDB" id="A0A814E5P7"/>
<reference evidence="1" key="1">
    <citation type="submission" date="2021-02" db="EMBL/GenBank/DDBJ databases">
        <authorList>
            <person name="Nowell W R."/>
        </authorList>
    </citation>
    <scope>NUCLEOTIDE SEQUENCE</scope>
</reference>
<protein>
    <submittedName>
        <fullName evidence="1">Uncharacterized protein</fullName>
    </submittedName>
</protein>
<dbReference type="PANTHER" id="PTHR31776:SF0">
    <property type="entry name" value="ALPHA-L-ARABINOFURANOSIDASE 1"/>
    <property type="match status" value="1"/>
</dbReference>
<name>A0A814E5P7_ADIRI</name>
<dbReference type="InterPro" id="IPR051563">
    <property type="entry name" value="Glycosyl_Hydrolase_51"/>
</dbReference>
<sequence>MSIMKPFFTAIAFGTSILTENITNVVSLNIQNANTGQTIPATMHGLILETNINRGDDGGLYAELVYNRAFQEMGRSLDGWITYGEGSIGLSNIQPLSNALPVQMKFTLTETSASPSGFQNGGFYGMNTQAQSYTATFYYRPSANAHVGGGKLTIGLGDAAGLDVFGTSTVDVSNAPANVWSNFSASISVYLAAPSTQNVFFIEFPPNSKGNFEFNLISCFPPTFKNRTNGVRIDIAQRFIWNNTIGPLKNRPGRQGSWV</sequence>
<accession>A0A814E5P7</accession>
<evidence type="ECO:0000313" key="1">
    <source>
        <dbReference type="EMBL" id="CAF0961733.1"/>
    </source>
</evidence>
<proteinExistence type="predicted"/>
<dbReference type="PANTHER" id="PTHR31776">
    <property type="entry name" value="ALPHA-L-ARABINOFURANOSIDASE 1"/>
    <property type="match status" value="1"/>
</dbReference>
<organism evidence="1 2">
    <name type="scientific">Adineta ricciae</name>
    <name type="common">Rotifer</name>
    <dbReference type="NCBI Taxonomy" id="249248"/>
    <lineage>
        <taxon>Eukaryota</taxon>
        <taxon>Metazoa</taxon>
        <taxon>Spiralia</taxon>
        <taxon>Gnathifera</taxon>
        <taxon>Rotifera</taxon>
        <taxon>Eurotatoria</taxon>
        <taxon>Bdelloidea</taxon>
        <taxon>Adinetida</taxon>
        <taxon>Adinetidae</taxon>
        <taxon>Adineta</taxon>
    </lineage>
</organism>
<evidence type="ECO:0000313" key="2">
    <source>
        <dbReference type="Proteomes" id="UP000663828"/>
    </source>
</evidence>
<gene>
    <name evidence="1" type="ORF">XAT740_LOCUS11215</name>
</gene>
<comment type="caution">
    <text evidence="1">The sequence shown here is derived from an EMBL/GenBank/DDBJ whole genome shotgun (WGS) entry which is preliminary data.</text>
</comment>
<dbReference type="GO" id="GO:0046556">
    <property type="term" value="F:alpha-L-arabinofuranosidase activity"/>
    <property type="evidence" value="ECO:0007669"/>
    <property type="project" value="TreeGrafter"/>
</dbReference>